<proteinExistence type="predicted"/>
<keyword evidence="1" id="KW-1133">Transmembrane helix</keyword>
<evidence type="ECO:0000313" key="2">
    <source>
        <dbReference type="EMBL" id="KAK1438997.1"/>
    </source>
</evidence>
<gene>
    <name evidence="2" type="ORF">QVD17_04812</name>
</gene>
<evidence type="ECO:0000313" key="3">
    <source>
        <dbReference type="Proteomes" id="UP001229421"/>
    </source>
</evidence>
<sequence length="154" mass="17734">MPLDPFRQRSVITILVVEHWWPRRLNTRDRLKQGRGVVTWILSAITKIPENLFSLRHFIKHLPCTHSSSSSSSSSSSVSGKLISSFNQLRLCYNTSQSDFVSWLCRLVELHLTSLTLNNHMLSFKLRDLVFFILSNLIILLGSICISNYLLWST</sequence>
<keyword evidence="3" id="KW-1185">Reference proteome</keyword>
<comment type="caution">
    <text evidence="2">The sequence shown here is derived from an EMBL/GenBank/DDBJ whole genome shotgun (WGS) entry which is preliminary data.</text>
</comment>
<keyword evidence="1" id="KW-0812">Transmembrane</keyword>
<feature type="transmembrane region" description="Helical" evidence="1">
    <location>
        <begin position="129"/>
        <end position="152"/>
    </location>
</feature>
<accession>A0AAD8LCM1</accession>
<name>A0AAD8LCM1_TARER</name>
<dbReference type="AlphaFoldDB" id="A0AAD8LCM1"/>
<organism evidence="2 3">
    <name type="scientific">Tagetes erecta</name>
    <name type="common">African marigold</name>
    <dbReference type="NCBI Taxonomy" id="13708"/>
    <lineage>
        <taxon>Eukaryota</taxon>
        <taxon>Viridiplantae</taxon>
        <taxon>Streptophyta</taxon>
        <taxon>Embryophyta</taxon>
        <taxon>Tracheophyta</taxon>
        <taxon>Spermatophyta</taxon>
        <taxon>Magnoliopsida</taxon>
        <taxon>eudicotyledons</taxon>
        <taxon>Gunneridae</taxon>
        <taxon>Pentapetalae</taxon>
        <taxon>asterids</taxon>
        <taxon>campanulids</taxon>
        <taxon>Asterales</taxon>
        <taxon>Asteraceae</taxon>
        <taxon>Asteroideae</taxon>
        <taxon>Heliantheae alliance</taxon>
        <taxon>Tageteae</taxon>
        <taxon>Tagetes</taxon>
    </lineage>
</organism>
<reference evidence="2" key="1">
    <citation type="journal article" date="2023" name="bioRxiv">
        <title>Improved chromosome-level genome assembly for marigold (Tagetes erecta).</title>
        <authorList>
            <person name="Jiang F."/>
            <person name="Yuan L."/>
            <person name="Wang S."/>
            <person name="Wang H."/>
            <person name="Xu D."/>
            <person name="Wang A."/>
            <person name="Fan W."/>
        </authorList>
    </citation>
    <scope>NUCLEOTIDE SEQUENCE</scope>
    <source>
        <strain evidence="2">WSJ</strain>
        <tissue evidence="2">Leaf</tissue>
    </source>
</reference>
<keyword evidence="1" id="KW-0472">Membrane</keyword>
<evidence type="ECO:0000256" key="1">
    <source>
        <dbReference type="SAM" id="Phobius"/>
    </source>
</evidence>
<protein>
    <submittedName>
        <fullName evidence="2">Uncharacterized protein</fullName>
    </submittedName>
</protein>
<dbReference type="Proteomes" id="UP001229421">
    <property type="component" value="Unassembled WGS sequence"/>
</dbReference>
<dbReference type="EMBL" id="JAUHHV010000001">
    <property type="protein sequence ID" value="KAK1438997.1"/>
    <property type="molecule type" value="Genomic_DNA"/>
</dbReference>